<evidence type="ECO:0000313" key="1">
    <source>
        <dbReference type="EMBL" id="KIC91322.1"/>
    </source>
</evidence>
<dbReference type="AlphaFoldDB" id="A0A0C1KU57"/>
<accession>A0A0C1KU57</accession>
<name>A0A0C1KU57_9BACT</name>
<keyword evidence="2" id="KW-1185">Reference proteome</keyword>
<comment type="caution">
    <text evidence="1">The sequence shown here is derived from an EMBL/GenBank/DDBJ whole genome shotgun (WGS) entry which is preliminary data.</text>
</comment>
<dbReference type="EMBL" id="JSVC01000040">
    <property type="protein sequence ID" value="KIC91322.1"/>
    <property type="molecule type" value="Genomic_DNA"/>
</dbReference>
<dbReference type="STRING" id="1349421.OI18_22400"/>
<sequence>MISIKRMIKHTLAHTKLTPEEADLYHRRFLDIMTTKEENEFTEWMAEDPAREFLFGLICLSRDRDEHFLTTRKIKKRVNAAALWNRFKTNVYKHFVHKPSSESAGESPFHWPVEKRRQINDATLRLQIKDTLAYTQISPIVAATIKEFFLNPEMPDEKADGIDDWLRESNVNSQLFDLFCDLSRRKPGVFERAFRMVERVAERGSCNNENFIKSLID</sequence>
<proteinExistence type="predicted"/>
<dbReference type="RefSeq" id="WP_152616940.1">
    <property type="nucleotide sequence ID" value="NZ_JSVC01000040.1"/>
</dbReference>
<organism evidence="1 2">
    <name type="scientific">Flavihumibacter solisilvae</name>
    <dbReference type="NCBI Taxonomy" id="1349421"/>
    <lineage>
        <taxon>Bacteria</taxon>
        <taxon>Pseudomonadati</taxon>
        <taxon>Bacteroidota</taxon>
        <taxon>Chitinophagia</taxon>
        <taxon>Chitinophagales</taxon>
        <taxon>Chitinophagaceae</taxon>
        <taxon>Flavihumibacter</taxon>
    </lineage>
</organism>
<gene>
    <name evidence="1" type="ORF">OI18_22400</name>
</gene>
<reference evidence="1 2" key="1">
    <citation type="submission" date="2014-11" db="EMBL/GenBank/DDBJ databases">
        <title>Genome sequence of Flavihumibacter solisilvae 3-3.</title>
        <authorList>
            <person name="Zhou G."/>
            <person name="Li M."/>
            <person name="Wang G."/>
        </authorList>
    </citation>
    <scope>NUCLEOTIDE SEQUENCE [LARGE SCALE GENOMIC DNA]</scope>
    <source>
        <strain evidence="1 2">3-3</strain>
    </source>
</reference>
<protein>
    <submittedName>
        <fullName evidence="1">Uncharacterized protein</fullName>
    </submittedName>
</protein>
<evidence type="ECO:0000313" key="2">
    <source>
        <dbReference type="Proteomes" id="UP000031408"/>
    </source>
</evidence>
<dbReference type="Proteomes" id="UP000031408">
    <property type="component" value="Unassembled WGS sequence"/>
</dbReference>